<comment type="caution">
    <text evidence="7">The sequence shown here is derived from an EMBL/GenBank/DDBJ whole genome shotgun (WGS) entry which is preliminary data.</text>
</comment>
<dbReference type="GO" id="GO:0006508">
    <property type="term" value="P:proteolysis"/>
    <property type="evidence" value="ECO:0007669"/>
    <property type="project" value="UniProtKB-KW"/>
</dbReference>
<dbReference type="PANTHER" id="PTHR10363">
    <property type="entry name" value="BLEOMYCIN HYDROLASE"/>
    <property type="match status" value="1"/>
</dbReference>
<dbReference type="GO" id="GO:0005737">
    <property type="term" value="C:cytoplasm"/>
    <property type="evidence" value="ECO:0007669"/>
    <property type="project" value="TreeGrafter"/>
</dbReference>
<evidence type="ECO:0000313" key="8">
    <source>
        <dbReference type="Proteomes" id="UP001174909"/>
    </source>
</evidence>
<dbReference type="GO" id="GO:0070005">
    <property type="term" value="F:cysteine-type aminopeptidase activity"/>
    <property type="evidence" value="ECO:0007669"/>
    <property type="project" value="InterPro"/>
</dbReference>
<keyword evidence="5 7" id="KW-0378">Hydrolase</keyword>
<evidence type="ECO:0000256" key="5">
    <source>
        <dbReference type="ARBA" id="ARBA00022801"/>
    </source>
</evidence>
<dbReference type="InterPro" id="IPR038765">
    <property type="entry name" value="Papain-like_cys_pep_sf"/>
</dbReference>
<comment type="catalytic activity">
    <reaction evidence="1">
        <text>Inactivates bleomycin B2 (a cytotoxic glycometallopeptide) by hydrolysis of a carboxyamide bond of beta-aminoalanine, but also shows general aminopeptidase activity. The specificity varies somewhat with source, but amino acid arylamides of Met, Leu and Ala are preferred.</text>
        <dbReference type="EC" id="3.4.22.40"/>
    </reaction>
</comment>
<evidence type="ECO:0000256" key="6">
    <source>
        <dbReference type="ARBA" id="ARBA00022807"/>
    </source>
</evidence>
<keyword evidence="4" id="KW-0645">Protease</keyword>
<proteinExistence type="predicted"/>
<dbReference type="PANTHER" id="PTHR10363:SF2">
    <property type="entry name" value="BLEOMYCIN HYDROLASE"/>
    <property type="match status" value="1"/>
</dbReference>
<keyword evidence="6" id="KW-0788">Thiol protease</keyword>
<protein>
    <recommendedName>
        <fullName evidence="3">Bleomycin hydrolase</fullName>
        <ecNumber evidence="2">3.4.22.40</ecNumber>
    </recommendedName>
</protein>
<dbReference type="Proteomes" id="UP001174909">
    <property type="component" value="Unassembled WGS sequence"/>
</dbReference>
<keyword evidence="8" id="KW-1185">Reference proteome</keyword>
<reference evidence="7" key="1">
    <citation type="submission" date="2023-03" db="EMBL/GenBank/DDBJ databases">
        <authorList>
            <person name="Steffen K."/>
            <person name="Cardenas P."/>
        </authorList>
    </citation>
    <scope>NUCLEOTIDE SEQUENCE</scope>
</reference>
<evidence type="ECO:0000256" key="2">
    <source>
        <dbReference type="ARBA" id="ARBA00012465"/>
    </source>
</evidence>
<evidence type="ECO:0000256" key="3">
    <source>
        <dbReference type="ARBA" id="ARBA00022227"/>
    </source>
</evidence>
<name>A0AA35RP01_GEOBA</name>
<dbReference type="Gene3D" id="3.90.70.10">
    <property type="entry name" value="Cysteine proteinases"/>
    <property type="match status" value="1"/>
</dbReference>
<dbReference type="GO" id="GO:0043418">
    <property type="term" value="P:homocysteine catabolic process"/>
    <property type="evidence" value="ECO:0007669"/>
    <property type="project" value="TreeGrafter"/>
</dbReference>
<accession>A0AA35RP01</accession>
<evidence type="ECO:0000313" key="7">
    <source>
        <dbReference type="EMBL" id="CAI8013746.1"/>
    </source>
</evidence>
<sequence length="166" mass="18802">MTTQSNTGALDATTLAGYQEAFEAQPAHQLMQNVVTQHDVNDVALNRNIVAEATHTFSTTLDEWGVTNQARSGRCWMFAGLNLFRSETRNLLKVKEFEFSQSYVMFWDKMERANYILEAVIETADRPIDDRVVAWLLHQPLGDGGQWDMFVSLVKKHGGSPQDRHA</sequence>
<dbReference type="GO" id="GO:0009636">
    <property type="term" value="P:response to toxic substance"/>
    <property type="evidence" value="ECO:0007669"/>
    <property type="project" value="TreeGrafter"/>
</dbReference>
<evidence type="ECO:0000256" key="1">
    <source>
        <dbReference type="ARBA" id="ARBA00000423"/>
    </source>
</evidence>
<dbReference type="InterPro" id="IPR004134">
    <property type="entry name" value="Peptidase_C1B"/>
</dbReference>
<dbReference type="InterPro" id="IPR000169">
    <property type="entry name" value="Pept_cys_AS"/>
</dbReference>
<organism evidence="7 8">
    <name type="scientific">Geodia barretti</name>
    <name type="common">Barrett's horny sponge</name>
    <dbReference type="NCBI Taxonomy" id="519541"/>
    <lineage>
        <taxon>Eukaryota</taxon>
        <taxon>Metazoa</taxon>
        <taxon>Porifera</taxon>
        <taxon>Demospongiae</taxon>
        <taxon>Heteroscleromorpha</taxon>
        <taxon>Tetractinellida</taxon>
        <taxon>Astrophorina</taxon>
        <taxon>Geodiidae</taxon>
        <taxon>Geodia</taxon>
    </lineage>
</organism>
<dbReference type="PROSITE" id="PS00139">
    <property type="entry name" value="THIOL_PROTEASE_CYS"/>
    <property type="match status" value="1"/>
</dbReference>
<dbReference type="EC" id="3.4.22.40" evidence="2"/>
<dbReference type="Pfam" id="PF03051">
    <property type="entry name" value="Peptidase_C1_2"/>
    <property type="match status" value="1"/>
</dbReference>
<evidence type="ECO:0000256" key="4">
    <source>
        <dbReference type="ARBA" id="ARBA00022670"/>
    </source>
</evidence>
<dbReference type="AlphaFoldDB" id="A0AA35RP01"/>
<gene>
    <name evidence="7" type="ORF">GBAR_LOCUS8671</name>
</gene>
<dbReference type="SUPFAM" id="SSF54001">
    <property type="entry name" value="Cysteine proteinases"/>
    <property type="match status" value="1"/>
</dbReference>
<dbReference type="EMBL" id="CASHTH010001293">
    <property type="protein sequence ID" value="CAI8013746.1"/>
    <property type="molecule type" value="Genomic_DNA"/>
</dbReference>
<dbReference type="GO" id="GO:0004197">
    <property type="term" value="F:cysteine-type endopeptidase activity"/>
    <property type="evidence" value="ECO:0007669"/>
    <property type="project" value="UniProtKB-EC"/>
</dbReference>